<protein>
    <recommendedName>
        <fullName evidence="1">Fungal-type protein kinase domain-containing protein</fullName>
    </recommendedName>
</protein>
<gene>
    <name evidence="2" type="ORF">BT96DRAFT_1003061</name>
</gene>
<dbReference type="OrthoDB" id="2535105at2759"/>
<sequence length="291" mass="33000">MPSLIPLDCSLGALFIGVILSTAVYGVTCLQVHNYFMHHSFNDRWFLKLFASRKKDRQGTTRQMAGYARDLLSNGNGIMLACVDDMKARFTLYDHSIIVQTEDLDLENKAHHLKFYKKSSSLEYAKKNMPAHPMPNEHEPPSSGILEGCLYTFTDDEQQTRTVKSGKVLFRPNGIIGASSFSVAFAENSPQAKLAEYFPGYGKRVMRGSIQQELRPLRELKSANQFAQVIYDVLQIHEWVYCSAGVLHHDISHGNIMFRQEGDEIYGVMTDFDLGSDQAPITPHPFWDLVW</sequence>
<evidence type="ECO:0000259" key="1">
    <source>
        <dbReference type="Pfam" id="PF17667"/>
    </source>
</evidence>
<dbReference type="SUPFAM" id="SSF56112">
    <property type="entry name" value="Protein kinase-like (PK-like)"/>
    <property type="match status" value="1"/>
</dbReference>
<dbReference type="Pfam" id="PF17667">
    <property type="entry name" value="Pkinase_fungal"/>
    <property type="match status" value="1"/>
</dbReference>
<dbReference type="InterPro" id="IPR011009">
    <property type="entry name" value="Kinase-like_dom_sf"/>
</dbReference>
<dbReference type="AlphaFoldDB" id="A0A6A4GWE1"/>
<keyword evidence="3" id="KW-1185">Reference proteome</keyword>
<proteinExistence type="predicted"/>
<reference evidence="2" key="1">
    <citation type="journal article" date="2019" name="Environ. Microbiol.">
        <title>Fungal ecological strategies reflected in gene transcription - a case study of two litter decomposers.</title>
        <authorList>
            <person name="Barbi F."/>
            <person name="Kohler A."/>
            <person name="Barry K."/>
            <person name="Baskaran P."/>
            <person name="Daum C."/>
            <person name="Fauchery L."/>
            <person name="Ihrmark K."/>
            <person name="Kuo A."/>
            <person name="LaButti K."/>
            <person name="Lipzen A."/>
            <person name="Morin E."/>
            <person name="Grigoriev I.V."/>
            <person name="Henrissat B."/>
            <person name="Lindahl B."/>
            <person name="Martin F."/>
        </authorList>
    </citation>
    <scope>NUCLEOTIDE SEQUENCE</scope>
    <source>
        <strain evidence="2">JB14</strain>
    </source>
</reference>
<name>A0A6A4GWE1_9AGAR</name>
<dbReference type="EMBL" id="ML769688">
    <property type="protein sequence ID" value="KAE9389650.1"/>
    <property type="molecule type" value="Genomic_DNA"/>
</dbReference>
<dbReference type="Proteomes" id="UP000799118">
    <property type="component" value="Unassembled WGS sequence"/>
</dbReference>
<evidence type="ECO:0000313" key="3">
    <source>
        <dbReference type="Proteomes" id="UP000799118"/>
    </source>
</evidence>
<accession>A0A6A4GWE1</accession>
<evidence type="ECO:0000313" key="2">
    <source>
        <dbReference type="EMBL" id="KAE9389650.1"/>
    </source>
</evidence>
<organism evidence="2 3">
    <name type="scientific">Gymnopus androsaceus JB14</name>
    <dbReference type="NCBI Taxonomy" id="1447944"/>
    <lineage>
        <taxon>Eukaryota</taxon>
        <taxon>Fungi</taxon>
        <taxon>Dikarya</taxon>
        <taxon>Basidiomycota</taxon>
        <taxon>Agaricomycotina</taxon>
        <taxon>Agaricomycetes</taxon>
        <taxon>Agaricomycetidae</taxon>
        <taxon>Agaricales</taxon>
        <taxon>Marasmiineae</taxon>
        <taxon>Omphalotaceae</taxon>
        <taxon>Gymnopus</taxon>
    </lineage>
</organism>
<dbReference type="InterPro" id="IPR040976">
    <property type="entry name" value="Pkinase_fungal"/>
</dbReference>
<feature type="domain" description="Fungal-type protein kinase" evidence="1">
    <location>
        <begin position="94"/>
        <end position="276"/>
    </location>
</feature>